<dbReference type="GO" id="GO:0005886">
    <property type="term" value="C:plasma membrane"/>
    <property type="evidence" value="ECO:0007669"/>
    <property type="project" value="UniProtKB-SubCell"/>
</dbReference>
<evidence type="ECO:0000256" key="9">
    <source>
        <dbReference type="ARBA" id="ARBA00022741"/>
    </source>
</evidence>
<dbReference type="PANTHER" id="PTHR43065">
    <property type="entry name" value="SENSOR HISTIDINE KINASE"/>
    <property type="match status" value="1"/>
</dbReference>
<protein>
    <recommendedName>
        <fullName evidence="16">C4-dicarboxylate transport sensor protein DctB</fullName>
        <ecNumber evidence="3">2.7.13.3</ecNumber>
    </recommendedName>
</protein>
<dbReference type="Gene3D" id="1.10.287.130">
    <property type="match status" value="1"/>
</dbReference>
<dbReference type="InterPro" id="IPR036097">
    <property type="entry name" value="HisK_dim/P_sf"/>
</dbReference>
<comment type="subcellular location">
    <subcellularLocation>
        <location evidence="2">Cell inner membrane</location>
        <topology evidence="2">Multi-pass membrane protein</topology>
    </subcellularLocation>
</comment>
<keyword evidence="7" id="KW-0808">Transferase</keyword>
<dbReference type="AlphaFoldDB" id="A0A6B0TX68"/>
<name>A0A6B0TX68_9RHOB</name>
<keyword evidence="13" id="KW-0902">Two-component regulatory system</keyword>
<dbReference type="Pfam" id="PF00512">
    <property type="entry name" value="HisKA"/>
    <property type="match status" value="1"/>
</dbReference>
<keyword evidence="10 20" id="KW-0418">Kinase</keyword>
<feature type="coiled-coil region" evidence="17">
    <location>
        <begin position="317"/>
        <end position="358"/>
    </location>
</feature>
<dbReference type="SUPFAM" id="SSF55874">
    <property type="entry name" value="ATPase domain of HSP90 chaperone/DNA topoisomerase II/histidine kinase"/>
    <property type="match status" value="1"/>
</dbReference>
<evidence type="ECO:0000256" key="17">
    <source>
        <dbReference type="SAM" id="Coils"/>
    </source>
</evidence>
<evidence type="ECO:0000259" key="19">
    <source>
        <dbReference type="PROSITE" id="PS50109"/>
    </source>
</evidence>
<dbReference type="InterPro" id="IPR017055">
    <property type="entry name" value="Sig_transdc_His_kinase_DctB"/>
</dbReference>
<dbReference type="Gene3D" id="3.30.450.20">
    <property type="entry name" value="PAS domain"/>
    <property type="match status" value="2"/>
</dbReference>
<keyword evidence="6" id="KW-0597">Phosphoprotein</keyword>
<dbReference type="RefSeq" id="WP_160854498.1">
    <property type="nucleotide sequence ID" value="NZ_WUWG01000003.1"/>
</dbReference>
<keyword evidence="21" id="KW-1185">Reference proteome</keyword>
<dbReference type="PROSITE" id="PS50109">
    <property type="entry name" value="HIS_KIN"/>
    <property type="match status" value="1"/>
</dbReference>
<comment type="caution">
    <text evidence="20">The sequence shown here is derived from an EMBL/GenBank/DDBJ whole genome shotgun (WGS) entry which is preliminary data.</text>
</comment>
<reference evidence="20 21" key="1">
    <citation type="submission" date="2019-12" db="EMBL/GenBank/DDBJ databases">
        <title>Strain KN286 was isolated from seawater, which was collected from Caroline Seamount in the tropical western Pacific.</title>
        <authorList>
            <person name="Wang Q."/>
        </authorList>
    </citation>
    <scope>NUCLEOTIDE SEQUENCE [LARGE SCALE GENOMIC DNA]</scope>
    <source>
        <strain evidence="20 21">KN286</strain>
    </source>
</reference>
<gene>
    <name evidence="20" type="ORF">GSH16_09810</name>
</gene>
<evidence type="ECO:0000256" key="8">
    <source>
        <dbReference type="ARBA" id="ARBA00022692"/>
    </source>
</evidence>
<feature type="transmembrane region" description="Helical" evidence="18">
    <location>
        <begin position="286"/>
        <end position="306"/>
    </location>
</feature>
<dbReference type="PANTHER" id="PTHR43065:SF46">
    <property type="entry name" value="C4-DICARBOXYLATE TRANSPORT SENSOR PROTEIN DCTB"/>
    <property type="match status" value="1"/>
</dbReference>
<feature type="transmembrane region" description="Helical" evidence="18">
    <location>
        <begin position="21"/>
        <end position="41"/>
    </location>
</feature>
<dbReference type="InterPro" id="IPR029151">
    <property type="entry name" value="Sensor-like_sf"/>
</dbReference>
<evidence type="ECO:0000256" key="16">
    <source>
        <dbReference type="ARBA" id="ARBA00073143"/>
    </source>
</evidence>
<evidence type="ECO:0000256" key="6">
    <source>
        <dbReference type="ARBA" id="ARBA00022553"/>
    </source>
</evidence>
<dbReference type="SUPFAM" id="SSF103190">
    <property type="entry name" value="Sensory domain-like"/>
    <property type="match status" value="1"/>
</dbReference>
<accession>A0A6B0TX68</accession>
<proteinExistence type="predicted"/>
<organism evidence="20 21">
    <name type="scientific">Oceanomicrobium pacificus</name>
    <dbReference type="NCBI Taxonomy" id="2692916"/>
    <lineage>
        <taxon>Bacteria</taxon>
        <taxon>Pseudomonadati</taxon>
        <taxon>Pseudomonadota</taxon>
        <taxon>Alphaproteobacteria</taxon>
        <taxon>Rhodobacterales</taxon>
        <taxon>Paracoccaceae</taxon>
        <taxon>Oceanomicrobium</taxon>
    </lineage>
</organism>
<keyword evidence="17" id="KW-0175">Coiled coil</keyword>
<dbReference type="Pfam" id="PF02518">
    <property type="entry name" value="HATPase_c"/>
    <property type="match status" value="1"/>
</dbReference>
<dbReference type="SMART" id="SM00387">
    <property type="entry name" value="HATPase_c"/>
    <property type="match status" value="1"/>
</dbReference>
<sequence>MAQWRSDSSNDQVRSTPLVRLSVAAAIVAAMAVLWFSNVLLTDRFTATSRNQGQLRAALYSGSIQSILQRHSVVPLILSRDSVLISALQSQDYQLTSQRLIDFQEELGAASIELLDVTGRVVAASDRHALSTNKSDQPYFTQALRESGTIFATSEPGEGAIGFHYARKVVDGLNTLGIIVVTVDLQRIEDSWRRSDVIAFVTDGSDNIILASRPSWRNQKLEDILRTEEPNAVQRAISNRGVDGDQYNYVYIDDTPLLRNETKVGFRGWRLTYFSTLENIRARVNAVLAFEIMLMTLLAAAVVYFLSRRTARQSLLIRRESEELRALNARLSAEIEERQRVERTLEDTEQSLEQASKLAALGQMSAAVSHELNQPLAAMRTYLAGARLLIARNRSSEALSSFQRIDDLIERMGAITRQLKSYARKSNDDLQPLDLRDTVTGSLSMMTPQLSQSRVEILRRVPNSPVIVMGDAVRLEQIVVNLLRNALDATKGQDERKIEISLMAGQPNVRLTVRDNGHGLEDTDSLFEPFYTTKKPGEGIGLGLAISAGIASELGGRLIARNHPEGGAVFELQLPLHQPTTRAAE</sequence>
<evidence type="ECO:0000256" key="1">
    <source>
        <dbReference type="ARBA" id="ARBA00000085"/>
    </source>
</evidence>
<dbReference type="InterPro" id="IPR003594">
    <property type="entry name" value="HATPase_dom"/>
</dbReference>
<evidence type="ECO:0000256" key="15">
    <source>
        <dbReference type="ARBA" id="ARBA00059004"/>
    </source>
</evidence>
<keyword evidence="5" id="KW-0997">Cell inner membrane</keyword>
<dbReference type="SUPFAM" id="SSF47384">
    <property type="entry name" value="Homodimeric domain of signal transducing histidine kinase"/>
    <property type="match status" value="1"/>
</dbReference>
<dbReference type="EMBL" id="WUWG01000003">
    <property type="protein sequence ID" value="MXU65744.1"/>
    <property type="molecule type" value="Genomic_DNA"/>
</dbReference>
<dbReference type="GO" id="GO:0000155">
    <property type="term" value="F:phosphorelay sensor kinase activity"/>
    <property type="evidence" value="ECO:0007669"/>
    <property type="project" value="InterPro"/>
</dbReference>
<evidence type="ECO:0000256" key="18">
    <source>
        <dbReference type="SAM" id="Phobius"/>
    </source>
</evidence>
<dbReference type="GO" id="GO:0005524">
    <property type="term" value="F:ATP binding"/>
    <property type="evidence" value="ECO:0007669"/>
    <property type="project" value="UniProtKB-KW"/>
</dbReference>
<dbReference type="PRINTS" id="PR00344">
    <property type="entry name" value="BCTRLSENSOR"/>
</dbReference>
<dbReference type="CDD" id="cd00082">
    <property type="entry name" value="HisKA"/>
    <property type="match status" value="1"/>
</dbReference>
<evidence type="ECO:0000256" key="10">
    <source>
        <dbReference type="ARBA" id="ARBA00022777"/>
    </source>
</evidence>
<feature type="domain" description="Histidine kinase" evidence="19">
    <location>
        <begin position="367"/>
        <end position="578"/>
    </location>
</feature>
<comment type="function">
    <text evidence="15">Member of the two-component regulatory system DctB/DctD involved in the transport of C4-dicarboxylates. DctB functions as a membrane-associated protein kinase that phosphorylates DctD in response to environmental signals.</text>
</comment>
<evidence type="ECO:0000256" key="14">
    <source>
        <dbReference type="ARBA" id="ARBA00023136"/>
    </source>
</evidence>
<evidence type="ECO:0000256" key="12">
    <source>
        <dbReference type="ARBA" id="ARBA00022989"/>
    </source>
</evidence>
<dbReference type="InterPro" id="IPR036890">
    <property type="entry name" value="HATPase_C_sf"/>
</dbReference>
<keyword evidence="9" id="KW-0547">Nucleotide-binding</keyword>
<evidence type="ECO:0000256" key="7">
    <source>
        <dbReference type="ARBA" id="ARBA00022679"/>
    </source>
</evidence>
<evidence type="ECO:0000256" key="4">
    <source>
        <dbReference type="ARBA" id="ARBA00022475"/>
    </source>
</evidence>
<dbReference type="Proteomes" id="UP000436016">
    <property type="component" value="Unassembled WGS sequence"/>
</dbReference>
<dbReference type="Gene3D" id="3.30.565.10">
    <property type="entry name" value="Histidine kinase-like ATPase, C-terminal domain"/>
    <property type="match status" value="1"/>
</dbReference>
<keyword evidence="11" id="KW-0067">ATP-binding</keyword>
<dbReference type="InterPro" id="IPR004358">
    <property type="entry name" value="Sig_transdc_His_kin-like_C"/>
</dbReference>
<dbReference type="PIRSF" id="PIRSF036431">
    <property type="entry name" value="STHK_DctB"/>
    <property type="match status" value="1"/>
</dbReference>
<keyword evidence="14 18" id="KW-0472">Membrane</keyword>
<evidence type="ECO:0000256" key="11">
    <source>
        <dbReference type="ARBA" id="ARBA00022840"/>
    </source>
</evidence>
<dbReference type="SMART" id="SM00388">
    <property type="entry name" value="HisKA"/>
    <property type="match status" value="1"/>
</dbReference>
<evidence type="ECO:0000256" key="3">
    <source>
        <dbReference type="ARBA" id="ARBA00012438"/>
    </source>
</evidence>
<keyword evidence="12 18" id="KW-1133">Transmembrane helix</keyword>
<dbReference type="FunFam" id="1.10.287.130:FF:000049">
    <property type="entry name" value="C4-dicarboxylate transport sensor protein DctB"/>
    <property type="match status" value="1"/>
</dbReference>
<keyword evidence="4" id="KW-1003">Cell membrane</keyword>
<dbReference type="InterPro" id="IPR003661">
    <property type="entry name" value="HisK_dim/P_dom"/>
</dbReference>
<dbReference type="EC" id="2.7.13.3" evidence="3"/>
<dbReference type="InterPro" id="IPR005467">
    <property type="entry name" value="His_kinase_dom"/>
</dbReference>
<evidence type="ECO:0000256" key="5">
    <source>
        <dbReference type="ARBA" id="ARBA00022519"/>
    </source>
</evidence>
<comment type="catalytic activity">
    <reaction evidence="1">
        <text>ATP + protein L-histidine = ADP + protein N-phospho-L-histidine.</text>
        <dbReference type="EC" id="2.7.13.3"/>
    </reaction>
</comment>
<keyword evidence="8 18" id="KW-0812">Transmembrane</keyword>
<evidence type="ECO:0000313" key="21">
    <source>
        <dbReference type="Proteomes" id="UP000436016"/>
    </source>
</evidence>
<evidence type="ECO:0000256" key="13">
    <source>
        <dbReference type="ARBA" id="ARBA00023012"/>
    </source>
</evidence>
<evidence type="ECO:0000313" key="20">
    <source>
        <dbReference type="EMBL" id="MXU65744.1"/>
    </source>
</evidence>
<evidence type="ECO:0000256" key="2">
    <source>
        <dbReference type="ARBA" id="ARBA00004429"/>
    </source>
</evidence>